<accession>A0A142CXB9</accession>
<dbReference type="RefSeq" id="WP_062390712.1">
    <property type="nucleotide sequence ID" value="NZ_CP014750.1"/>
</dbReference>
<dbReference type="OrthoDB" id="86184at2157"/>
<dbReference type="EMBL" id="CP014750">
    <property type="protein sequence ID" value="AMQ19421.1"/>
    <property type="molecule type" value="Genomic_DNA"/>
</dbReference>
<keyword evidence="3" id="KW-1185">Reference proteome</keyword>
<gene>
    <name evidence="2" type="ORF">A0127_09740</name>
</gene>
<organism evidence="2 3">
    <name type="scientific">Thermococcus peptonophilus</name>
    <dbReference type="NCBI Taxonomy" id="53952"/>
    <lineage>
        <taxon>Archaea</taxon>
        <taxon>Methanobacteriati</taxon>
        <taxon>Methanobacteriota</taxon>
        <taxon>Thermococci</taxon>
        <taxon>Thermococcales</taxon>
        <taxon>Thermococcaceae</taxon>
        <taxon>Thermococcus</taxon>
    </lineage>
</organism>
<sequence>MKLAEAVTNVKEVEKKAEKEYKALLKTLKSPEYADLRVLLLRMTVDTILHRRLAEALEKAYKEAIELIEEFGYVDVPETPETAPRNQVSSGLVLIPGIPAVHVAPYGLLGSRIPPEDALEELLKNLPDNVAIPPEKLKEIKSKLEKLRALCEKMSENYRILEQNAVHPVVQAFAESARKNEEQHKVVVDGLLKRYSEEK</sequence>
<protein>
    <submittedName>
        <fullName evidence="2">Uncharacterized protein</fullName>
    </submittedName>
</protein>
<evidence type="ECO:0000313" key="2">
    <source>
        <dbReference type="EMBL" id="AMQ19421.1"/>
    </source>
</evidence>
<evidence type="ECO:0000256" key="1">
    <source>
        <dbReference type="SAM" id="Coils"/>
    </source>
</evidence>
<dbReference type="GeneID" id="27140830"/>
<dbReference type="KEGG" id="tpep:A0127_09740"/>
<feature type="coiled-coil region" evidence="1">
    <location>
        <begin position="137"/>
        <end position="164"/>
    </location>
</feature>
<reference evidence="3" key="1">
    <citation type="submission" date="2016-03" db="EMBL/GenBank/DDBJ databases">
        <authorList>
            <person name="Oger P.M."/>
        </authorList>
    </citation>
    <scope>NUCLEOTIDE SEQUENCE [LARGE SCALE GENOMIC DNA]</scope>
    <source>
        <strain evidence="3">OG-1</strain>
    </source>
</reference>
<keyword evidence="1" id="KW-0175">Coiled coil</keyword>
<name>A0A142CXB9_9EURY</name>
<dbReference type="AlphaFoldDB" id="A0A142CXB9"/>
<dbReference type="Proteomes" id="UP000073604">
    <property type="component" value="Chromosome"/>
</dbReference>
<evidence type="ECO:0000313" key="3">
    <source>
        <dbReference type="Proteomes" id="UP000073604"/>
    </source>
</evidence>
<dbReference type="STRING" id="53952.A0127_09740"/>
<proteinExistence type="predicted"/>